<organism evidence="1 2">
    <name type="scientific">Hyaloperonospora arabidopsidis (strain Emoy2)</name>
    <name type="common">Downy mildew agent</name>
    <name type="synonym">Peronospora arabidopsidis</name>
    <dbReference type="NCBI Taxonomy" id="559515"/>
    <lineage>
        <taxon>Eukaryota</taxon>
        <taxon>Sar</taxon>
        <taxon>Stramenopiles</taxon>
        <taxon>Oomycota</taxon>
        <taxon>Peronosporomycetes</taxon>
        <taxon>Peronosporales</taxon>
        <taxon>Peronosporaceae</taxon>
        <taxon>Hyaloperonospora</taxon>
    </lineage>
</organism>
<dbReference type="AlphaFoldDB" id="M4B277"/>
<dbReference type="EnsemblProtists" id="HpaT800375">
    <property type="protein sequence ID" value="HpaP800375"/>
    <property type="gene ID" value="HpaG800375"/>
</dbReference>
<proteinExistence type="predicted"/>
<keyword evidence="2" id="KW-1185">Reference proteome</keyword>
<sequence length="147" mass="16311">MTWKSWWIRLTLTSQDRVLLSKRLVDCSNCSRRRSTPLTVASARRSASATRSRTSWISLSTKAIRRPTLRSRSAIAPVSTGPSPPALQSRVPFQHDVPSPLFDGAGNKRWIVDSIDDHRDLATSACHGGSLRGAPCGKLETLRYLVR</sequence>
<name>M4B277_HYAAE</name>
<protein>
    <submittedName>
        <fullName evidence="1">Uncharacterized protein</fullName>
    </submittedName>
</protein>
<reference evidence="2" key="1">
    <citation type="journal article" date="2010" name="Science">
        <title>Signatures of adaptation to obligate biotrophy in the Hyaloperonospora arabidopsidis genome.</title>
        <authorList>
            <person name="Baxter L."/>
            <person name="Tripathy S."/>
            <person name="Ishaque N."/>
            <person name="Boot N."/>
            <person name="Cabral A."/>
            <person name="Kemen E."/>
            <person name="Thines M."/>
            <person name="Ah-Fong A."/>
            <person name="Anderson R."/>
            <person name="Badejoko W."/>
            <person name="Bittner-Eddy P."/>
            <person name="Boore J.L."/>
            <person name="Chibucos M.C."/>
            <person name="Coates M."/>
            <person name="Dehal P."/>
            <person name="Delehaunty K."/>
            <person name="Dong S."/>
            <person name="Downton P."/>
            <person name="Dumas B."/>
            <person name="Fabro G."/>
            <person name="Fronick C."/>
            <person name="Fuerstenberg S.I."/>
            <person name="Fulton L."/>
            <person name="Gaulin E."/>
            <person name="Govers F."/>
            <person name="Hughes L."/>
            <person name="Humphray S."/>
            <person name="Jiang R.H."/>
            <person name="Judelson H."/>
            <person name="Kamoun S."/>
            <person name="Kyung K."/>
            <person name="Meijer H."/>
            <person name="Minx P."/>
            <person name="Morris P."/>
            <person name="Nelson J."/>
            <person name="Phuntumart V."/>
            <person name="Qutob D."/>
            <person name="Rehmany A."/>
            <person name="Rougon-Cardoso A."/>
            <person name="Ryden P."/>
            <person name="Torto-Alalibo T."/>
            <person name="Studholme D."/>
            <person name="Wang Y."/>
            <person name="Win J."/>
            <person name="Wood J."/>
            <person name="Clifton S.W."/>
            <person name="Rogers J."/>
            <person name="Van den Ackerveken G."/>
            <person name="Jones J.D."/>
            <person name="McDowell J.M."/>
            <person name="Beynon J."/>
            <person name="Tyler B.M."/>
        </authorList>
    </citation>
    <scope>NUCLEOTIDE SEQUENCE [LARGE SCALE GENOMIC DNA]</scope>
    <source>
        <strain evidence="2">Emoy2</strain>
    </source>
</reference>
<evidence type="ECO:0000313" key="1">
    <source>
        <dbReference type="EnsemblProtists" id="HpaP800375"/>
    </source>
</evidence>
<dbReference type="VEuPathDB" id="FungiDB:HpaG800375"/>
<evidence type="ECO:0000313" key="2">
    <source>
        <dbReference type="Proteomes" id="UP000011713"/>
    </source>
</evidence>
<dbReference type="InParanoid" id="M4B277"/>
<dbReference type="EMBL" id="JH597777">
    <property type="status" value="NOT_ANNOTATED_CDS"/>
    <property type="molecule type" value="Genomic_DNA"/>
</dbReference>
<accession>M4B277</accession>
<dbReference type="Proteomes" id="UP000011713">
    <property type="component" value="Unassembled WGS sequence"/>
</dbReference>
<dbReference type="HOGENOM" id="CLU_1771636_0_0_1"/>
<reference evidence="1" key="2">
    <citation type="submission" date="2015-06" db="UniProtKB">
        <authorList>
            <consortium name="EnsemblProtists"/>
        </authorList>
    </citation>
    <scope>IDENTIFICATION</scope>
    <source>
        <strain evidence="1">Emoy2</strain>
    </source>
</reference>